<keyword evidence="4" id="KW-0560">Oxidoreductase</keyword>
<evidence type="ECO:0000256" key="3">
    <source>
        <dbReference type="ARBA" id="ARBA00022827"/>
    </source>
</evidence>
<dbReference type="InterPro" id="IPR000960">
    <property type="entry name" value="Flavin_mOase"/>
</dbReference>
<evidence type="ECO:0000313" key="6">
    <source>
        <dbReference type="Proteomes" id="UP001499924"/>
    </source>
</evidence>
<evidence type="ECO:0000256" key="1">
    <source>
        <dbReference type="ARBA" id="ARBA00010139"/>
    </source>
</evidence>
<dbReference type="InterPro" id="IPR050982">
    <property type="entry name" value="Auxin_biosynth/cation_transpt"/>
</dbReference>
<dbReference type="SUPFAM" id="SSF51905">
    <property type="entry name" value="FAD/NAD(P)-binding domain"/>
    <property type="match status" value="2"/>
</dbReference>
<dbReference type="PANTHER" id="PTHR43539">
    <property type="entry name" value="FLAVIN-BINDING MONOOXYGENASE-LIKE PROTEIN (AFU_ORTHOLOGUE AFUA_4G09220)"/>
    <property type="match status" value="1"/>
</dbReference>
<dbReference type="InterPro" id="IPR036188">
    <property type="entry name" value="FAD/NAD-bd_sf"/>
</dbReference>
<dbReference type="PANTHER" id="PTHR43539:SF78">
    <property type="entry name" value="FLAVIN-CONTAINING MONOOXYGENASE"/>
    <property type="match status" value="1"/>
</dbReference>
<keyword evidence="6" id="KW-1185">Reference proteome</keyword>
<dbReference type="EMBL" id="BAAAVV010000004">
    <property type="protein sequence ID" value="GAA3168649.1"/>
    <property type="molecule type" value="Genomic_DNA"/>
</dbReference>
<dbReference type="Proteomes" id="UP001499924">
    <property type="component" value="Unassembled WGS sequence"/>
</dbReference>
<dbReference type="PRINTS" id="PR00469">
    <property type="entry name" value="PNDRDTASEII"/>
</dbReference>
<accession>A0ABP6P637</accession>
<proteinExistence type="inferred from homology"/>
<evidence type="ECO:0000256" key="4">
    <source>
        <dbReference type="ARBA" id="ARBA00023002"/>
    </source>
</evidence>
<dbReference type="PRINTS" id="PR00368">
    <property type="entry name" value="FADPNR"/>
</dbReference>
<keyword evidence="3" id="KW-0274">FAD</keyword>
<protein>
    <submittedName>
        <fullName evidence="5">NAD(P)/FAD-dependent oxidoreductase</fullName>
    </submittedName>
</protein>
<gene>
    <name evidence="5" type="ORF">GCM10010531_21940</name>
</gene>
<reference evidence="6" key="1">
    <citation type="journal article" date="2019" name="Int. J. Syst. Evol. Microbiol.">
        <title>The Global Catalogue of Microorganisms (GCM) 10K type strain sequencing project: providing services to taxonomists for standard genome sequencing and annotation.</title>
        <authorList>
            <consortium name="The Broad Institute Genomics Platform"/>
            <consortium name="The Broad Institute Genome Sequencing Center for Infectious Disease"/>
            <person name="Wu L."/>
            <person name="Ma J."/>
        </authorList>
    </citation>
    <scope>NUCLEOTIDE SEQUENCE [LARGE SCALE GENOMIC DNA]</scope>
    <source>
        <strain evidence="6">JCM 15614</strain>
    </source>
</reference>
<dbReference type="RefSeq" id="WP_344688890.1">
    <property type="nucleotide sequence ID" value="NZ_BAAAVV010000004.1"/>
</dbReference>
<evidence type="ECO:0000313" key="5">
    <source>
        <dbReference type="EMBL" id="GAA3168649.1"/>
    </source>
</evidence>
<dbReference type="PIRSF" id="PIRSF000332">
    <property type="entry name" value="FMO"/>
    <property type="match status" value="1"/>
</dbReference>
<comment type="caution">
    <text evidence="5">The sequence shown here is derived from an EMBL/GenBank/DDBJ whole genome shotgun (WGS) entry which is preliminary data.</text>
</comment>
<dbReference type="Gene3D" id="3.50.50.60">
    <property type="entry name" value="FAD/NAD(P)-binding domain"/>
    <property type="match status" value="1"/>
</dbReference>
<evidence type="ECO:0000256" key="2">
    <source>
        <dbReference type="ARBA" id="ARBA00022630"/>
    </source>
</evidence>
<organism evidence="5 6">
    <name type="scientific">Blastococcus jejuensis</name>
    <dbReference type="NCBI Taxonomy" id="351224"/>
    <lineage>
        <taxon>Bacteria</taxon>
        <taxon>Bacillati</taxon>
        <taxon>Actinomycetota</taxon>
        <taxon>Actinomycetes</taxon>
        <taxon>Geodermatophilales</taxon>
        <taxon>Geodermatophilaceae</taxon>
        <taxon>Blastococcus</taxon>
    </lineage>
</organism>
<keyword evidence="2" id="KW-0285">Flavoprotein</keyword>
<dbReference type="Pfam" id="PF00743">
    <property type="entry name" value="FMO-like"/>
    <property type="match status" value="1"/>
</dbReference>
<sequence length="380" mass="40461">MDADVLVVGAGPAGLAVAACLLRRGVEPLVVDRGEGVGDSWARRYERLHLHTPRIQSALPGLPIPRSFGRWVAKDDMAEYLRRYAAHAGVVPRFGTEVRRLERTGDSWTAVTADDGKIRVRQVVVASGYNCTPVEPAWPGQEGFEGFGGEVLHASRYSSPVPFRGRDVLVVGAGNTGAEIAADLAESGAGRVWLSVRTPPNVVPRSLGPVPITLMSITMEHSPAWLVDPVNRFLQRRVLGDLTRYGLPAAHAGVVAQARATGVTPTIDVGLVQELKAGRVTPVAAVERFDGDAVVLADGERLTPSAVIAATGYTTGLQPVLGHLGVLDGQGRPRVNGRRPAAPGLRFVGLSNPLKGLLFQINLDARAVARDVAKELRPDR</sequence>
<comment type="similarity">
    <text evidence="1">Belongs to the FAD-binding monooxygenase family.</text>
</comment>
<dbReference type="InterPro" id="IPR020946">
    <property type="entry name" value="Flavin_mOase-like"/>
</dbReference>
<name>A0ABP6P637_9ACTN</name>